<dbReference type="Gene3D" id="3.30.429.10">
    <property type="entry name" value="Macrophage Migration Inhibitory Factor"/>
    <property type="match status" value="1"/>
</dbReference>
<reference evidence="1 2" key="1">
    <citation type="submission" date="2016-10" db="EMBL/GenBank/DDBJ databases">
        <authorList>
            <person name="de Groot N.N."/>
        </authorList>
    </citation>
    <scope>NUCLEOTIDE SEQUENCE [LARGE SCALE GENOMIC DNA]</scope>
    <source>
        <strain evidence="1 2">DSM 6059</strain>
    </source>
</reference>
<evidence type="ECO:0000313" key="1">
    <source>
        <dbReference type="EMBL" id="SFC60660.1"/>
    </source>
</evidence>
<gene>
    <name evidence="1" type="ORF">SAMN02745724_02075</name>
</gene>
<dbReference type="Pfam" id="PF02962">
    <property type="entry name" value="CHMI"/>
    <property type="match status" value="1"/>
</dbReference>
<dbReference type="EMBL" id="FOLO01000013">
    <property type="protein sequence ID" value="SFC60660.1"/>
    <property type="molecule type" value="Genomic_DNA"/>
</dbReference>
<organism evidence="1 2">
    <name type="scientific">Pseudoalteromonas denitrificans DSM 6059</name>
    <dbReference type="NCBI Taxonomy" id="1123010"/>
    <lineage>
        <taxon>Bacteria</taxon>
        <taxon>Pseudomonadati</taxon>
        <taxon>Pseudomonadota</taxon>
        <taxon>Gammaproteobacteria</taxon>
        <taxon>Alteromonadales</taxon>
        <taxon>Pseudoalteromonadaceae</taxon>
        <taxon>Pseudoalteromonas</taxon>
    </lineage>
</organism>
<keyword evidence="2" id="KW-1185">Reference proteome</keyword>
<dbReference type="GO" id="GO:0008704">
    <property type="term" value="F:5-carboxymethyl-2-hydroxymuconate delta-isomerase activity"/>
    <property type="evidence" value="ECO:0007669"/>
    <property type="project" value="InterPro"/>
</dbReference>
<dbReference type="SUPFAM" id="SSF55331">
    <property type="entry name" value="Tautomerase/MIF"/>
    <property type="match status" value="1"/>
</dbReference>
<dbReference type="RefSeq" id="WP_091983405.1">
    <property type="nucleotide sequence ID" value="NZ_FOLO01000013.1"/>
</dbReference>
<dbReference type="OrthoDB" id="9814215at2"/>
<dbReference type="Proteomes" id="UP000198862">
    <property type="component" value="Unassembled WGS sequence"/>
</dbReference>
<sequence>MPHCIVEYSIDLERKIEITQLNHAVFNSALKSELFEEQDIKVRAIGYAHFQTGKYRSDFIHVVVKVLNGRTFEQQKNLSALVLQALDNLGVSSISLTVEIVEIEADLYAKLVK</sequence>
<dbReference type="PANTHER" id="PTHR37950:SF1">
    <property type="entry name" value="4-HYDROXYPHENYLACETATE CATABOLISM PROTEIN"/>
    <property type="match status" value="1"/>
</dbReference>
<dbReference type="CDD" id="cd00580">
    <property type="entry name" value="CHMI"/>
    <property type="match status" value="1"/>
</dbReference>
<name>A0A1I1KT88_9GAMM</name>
<protein>
    <submittedName>
        <fullName evidence="1">5-carboxymethyl-2-hydroxymuconate isomerase</fullName>
    </submittedName>
</protein>
<proteinExistence type="predicted"/>
<keyword evidence="1" id="KW-0413">Isomerase</keyword>
<evidence type="ECO:0000313" key="2">
    <source>
        <dbReference type="Proteomes" id="UP000198862"/>
    </source>
</evidence>
<accession>A0A1I1KT88</accession>
<dbReference type="STRING" id="1123010.SAMN02745724_02075"/>
<dbReference type="PANTHER" id="PTHR37950">
    <property type="entry name" value="4-HYDROXYPHENYLACETATE CATABOLISM PROTEIN"/>
    <property type="match status" value="1"/>
</dbReference>
<dbReference type="AlphaFoldDB" id="A0A1I1KT88"/>
<dbReference type="InterPro" id="IPR004220">
    <property type="entry name" value="5-COMe_2-OHmuconate_Isoase"/>
</dbReference>
<dbReference type="InterPro" id="IPR014347">
    <property type="entry name" value="Tautomerase/MIF_sf"/>
</dbReference>